<dbReference type="AlphaFoldDB" id="A0A7T1AJI5"/>
<name>A0A7T1AJI5_ATRLM</name>
<dbReference type="EMBL" id="CP065383">
    <property type="protein sequence ID" value="QPM67078.1"/>
    <property type="molecule type" value="Genomic_DNA"/>
</dbReference>
<keyword evidence="2" id="KW-1185">Reference proteome</keyword>
<reference evidence="1 2" key="1">
    <citation type="journal article" date="2021" name="Nat. Commun.">
        <title>Isolation of a member of the candidate phylum Atribacteria reveals a unique cell membrane structure.</title>
        <authorList>
            <person name="Taiki K."/>
            <person name="Nobu M.K."/>
            <person name="Kusada H."/>
            <person name="Meng X.-Y."/>
            <person name="Hosoki N."/>
            <person name="Uematsu K."/>
            <person name="Yoshioka H."/>
            <person name="Kamagata Y."/>
            <person name="Tamaki H."/>
        </authorList>
    </citation>
    <scope>NUCLEOTIDE SEQUENCE [LARGE SCALE GENOMIC DNA]</scope>
    <source>
        <strain evidence="1 2">RT761</strain>
    </source>
</reference>
<dbReference type="KEGG" id="alam:RT761_00266"/>
<organism evidence="1 2">
    <name type="scientific">Atribacter laminatus</name>
    <dbReference type="NCBI Taxonomy" id="2847778"/>
    <lineage>
        <taxon>Bacteria</taxon>
        <taxon>Pseudomonadati</taxon>
        <taxon>Atribacterota</taxon>
        <taxon>Atribacteria</taxon>
        <taxon>Atribacterales</taxon>
        <taxon>Atribacteraceae</taxon>
        <taxon>Atribacter</taxon>
    </lineage>
</organism>
<proteinExistence type="predicted"/>
<gene>
    <name evidence="1" type="ORF">RT761_00266</name>
</gene>
<evidence type="ECO:0000313" key="1">
    <source>
        <dbReference type="EMBL" id="QPM67078.1"/>
    </source>
</evidence>
<protein>
    <recommendedName>
        <fullName evidence="3">Peptidase MA-like domain-containing protein</fullName>
    </recommendedName>
</protein>
<evidence type="ECO:0000313" key="2">
    <source>
        <dbReference type="Proteomes" id="UP000594463"/>
    </source>
</evidence>
<dbReference type="Proteomes" id="UP000594463">
    <property type="component" value="Chromosome"/>
</dbReference>
<accession>A0A7T1AJI5</accession>
<evidence type="ECO:0008006" key="3">
    <source>
        <dbReference type="Google" id="ProtNLM"/>
    </source>
</evidence>
<sequence length="221" mass="25635">MNLTVEDEYHCSKRRVTLATVVFLLITIPTPAWCLSTTYVALSGQLQYPQLEMEQCLKRAADTIYFYTGLNTEINIRVILHPNGFTFHKHAFPNWSAAVYREGEIHLRNPHLLLKKGILENTLSHELFHAVIHQNGIILPQWFEEGFAHFLFSTSSPMFSHKENCSDSNESGVLDFYNNSSIMVRKLMKEKSQREIQDFFLFCKENGFIAATQKYFKISVY</sequence>
<dbReference type="RefSeq" id="WP_218112301.1">
    <property type="nucleotide sequence ID" value="NZ_CP065383.1"/>
</dbReference>